<feature type="non-terminal residue" evidence="2">
    <location>
        <position position="1"/>
    </location>
</feature>
<gene>
    <name evidence="2" type="ORF">GSLYS_00016927001</name>
</gene>
<organism evidence="2 3">
    <name type="scientific">Lymnaea stagnalis</name>
    <name type="common">Great pond snail</name>
    <name type="synonym">Helix stagnalis</name>
    <dbReference type="NCBI Taxonomy" id="6523"/>
    <lineage>
        <taxon>Eukaryota</taxon>
        <taxon>Metazoa</taxon>
        <taxon>Spiralia</taxon>
        <taxon>Lophotrochozoa</taxon>
        <taxon>Mollusca</taxon>
        <taxon>Gastropoda</taxon>
        <taxon>Heterobranchia</taxon>
        <taxon>Euthyneura</taxon>
        <taxon>Panpulmonata</taxon>
        <taxon>Hygrophila</taxon>
        <taxon>Lymnaeoidea</taxon>
        <taxon>Lymnaeidae</taxon>
        <taxon>Lymnaea</taxon>
    </lineage>
</organism>
<dbReference type="SUPFAM" id="SSF57184">
    <property type="entry name" value="Growth factor receptor domain"/>
    <property type="match status" value="1"/>
</dbReference>
<dbReference type="Gene3D" id="2.10.50.10">
    <property type="entry name" value="Tumor Necrosis Factor Receptor, subunit A, domain 2"/>
    <property type="match status" value="1"/>
</dbReference>
<evidence type="ECO:0000313" key="2">
    <source>
        <dbReference type="EMBL" id="CAL1543393.1"/>
    </source>
</evidence>
<comment type="caution">
    <text evidence="2">The sequence shown here is derived from an EMBL/GenBank/DDBJ whole genome shotgun (WGS) entry which is preliminary data.</text>
</comment>
<sequence length="76" mass="8358">SDQTKSCIPCPVGYYRNMSLQISCVLCPVDFITPGLGSSSLSNCNTRNCTKPGEYRNPTSNQCEICPVGTYNSEKW</sequence>
<dbReference type="InterPro" id="IPR011641">
    <property type="entry name" value="Tyr-kin_ephrin_A/B_rcpt-like"/>
</dbReference>
<feature type="domain" description="Tyrosine-protein kinase ephrin type A/B receptor-like" evidence="1">
    <location>
        <begin position="3"/>
        <end position="44"/>
    </location>
</feature>
<dbReference type="AlphaFoldDB" id="A0AAV2IAY6"/>
<protein>
    <recommendedName>
        <fullName evidence="1">Tyrosine-protein kinase ephrin type A/B receptor-like domain-containing protein</fullName>
    </recommendedName>
</protein>
<dbReference type="InterPro" id="IPR009030">
    <property type="entry name" value="Growth_fac_rcpt_cys_sf"/>
</dbReference>
<dbReference type="SMART" id="SM01411">
    <property type="entry name" value="Ephrin_rec_like"/>
    <property type="match status" value="1"/>
</dbReference>
<dbReference type="EMBL" id="CAXITT010000546">
    <property type="protein sequence ID" value="CAL1543393.1"/>
    <property type="molecule type" value="Genomic_DNA"/>
</dbReference>
<proteinExistence type="predicted"/>
<dbReference type="Proteomes" id="UP001497497">
    <property type="component" value="Unassembled WGS sequence"/>
</dbReference>
<keyword evidence="3" id="KW-1185">Reference proteome</keyword>
<reference evidence="2 3" key="1">
    <citation type="submission" date="2024-04" db="EMBL/GenBank/DDBJ databases">
        <authorList>
            <consortium name="Genoscope - CEA"/>
            <person name="William W."/>
        </authorList>
    </citation>
    <scope>NUCLEOTIDE SEQUENCE [LARGE SCALE GENOMIC DNA]</scope>
</reference>
<dbReference type="Pfam" id="PF07699">
    <property type="entry name" value="Ephrin_rec_like"/>
    <property type="match status" value="1"/>
</dbReference>
<evidence type="ECO:0000313" key="3">
    <source>
        <dbReference type="Proteomes" id="UP001497497"/>
    </source>
</evidence>
<feature type="non-terminal residue" evidence="2">
    <location>
        <position position="76"/>
    </location>
</feature>
<name>A0AAV2IAY6_LYMST</name>
<evidence type="ECO:0000259" key="1">
    <source>
        <dbReference type="Pfam" id="PF07699"/>
    </source>
</evidence>
<accession>A0AAV2IAY6</accession>